<reference evidence="1" key="1">
    <citation type="journal article" date="2023" name="G3 (Bethesda)">
        <title>A reference genome for the long-term kleptoplast-retaining sea slug Elysia crispata morphotype clarki.</title>
        <authorList>
            <person name="Eastman K.E."/>
            <person name="Pendleton A.L."/>
            <person name="Shaikh M.A."/>
            <person name="Suttiyut T."/>
            <person name="Ogas R."/>
            <person name="Tomko P."/>
            <person name="Gavelis G."/>
            <person name="Widhalm J.R."/>
            <person name="Wisecaver J.H."/>
        </authorList>
    </citation>
    <scope>NUCLEOTIDE SEQUENCE</scope>
    <source>
        <strain evidence="1">ECLA1</strain>
    </source>
</reference>
<name>A0AAE0XVD6_9GAST</name>
<comment type="caution">
    <text evidence="1">The sequence shown here is derived from an EMBL/GenBank/DDBJ whole genome shotgun (WGS) entry which is preliminary data.</text>
</comment>
<evidence type="ECO:0000313" key="2">
    <source>
        <dbReference type="Proteomes" id="UP001283361"/>
    </source>
</evidence>
<proteinExistence type="predicted"/>
<gene>
    <name evidence="1" type="ORF">RRG08_002807</name>
</gene>
<dbReference type="Proteomes" id="UP001283361">
    <property type="component" value="Unassembled WGS sequence"/>
</dbReference>
<organism evidence="1 2">
    <name type="scientific">Elysia crispata</name>
    <name type="common">lettuce slug</name>
    <dbReference type="NCBI Taxonomy" id="231223"/>
    <lineage>
        <taxon>Eukaryota</taxon>
        <taxon>Metazoa</taxon>
        <taxon>Spiralia</taxon>
        <taxon>Lophotrochozoa</taxon>
        <taxon>Mollusca</taxon>
        <taxon>Gastropoda</taxon>
        <taxon>Heterobranchia</taxon>
        <taxon>Euthyneura</taxon>
        <taxon>Panpulmonata</taxon>
        <taxon>Sacoglossa</taxon>
        <taxon>Placobranchoidea</taxon>
        <taxon>Plakobranchidae</taxon>
        <taxon>Elysia</taxon>
    </lineage>
</organism>
<keyword evidence="2" id="KW-1185">Reference proteome</keyword>
<evidence type="ECO:0000313" key="1">
    <source>
        <dbReference type="EMBL" id="KAK3712477.1"/>
    </source>
</evidence>
<dbReference type="EMBL" id="JAWDGP010007584">
    <property type="protein sequence ID" value="KAK3712477.1"/>
    <property type="molecule type" value="Genomic_DNA"/>
</dbReference>
<accession>A0AAE0XVD6</accession>
<protein>
    <submittedName>
        <fullName evidence="1">Uncharacterized protein</fullName>
    </submittedName>
</protein>
<sequence>MSRSKKIPKKVLRETLEKENANMDEEAKEILYNMAEERLKLSSRLSLLTKHTGSFACKAKIAVKRELFNLKLQLKVFSECDGCEDYDQQTVRQQQDPPHAPQMTRCEQTPVVVTSTNDALKKCASSYSQDIILDASDIEMVENFGQQWHLFDSKNVEDTQGDVYISPSICAESGETKNLCAKVSEEVTDDLNLFGMDPQLTDFCDLQDKFPASLNESISSETFFKLQNKLNVLPAEGVYTSNSEFPLQQKKLDLCDFEVQLKHPNCLHDPQVQDNKGTSLAKDVHQIQTRAYSTITDQLYESSLFNVDNTNIMDYNLHVTPRNNEQTYSPHPPSLGLNLKCAVQDEKYVSCIKKQSEGRVELDSNKETTCCSGNDLILDHGASCWEDTISSTKLSAKTEEDFYQFEPALENLSDLLDLNQEKQNLLLQEEMHQLYVQSEQSPEPYLLASRIATESAEKFHTPNESRHDKFLQLIDADLDSYNGNLSTSSGLQLDVDFYTQSFDDYMAAF</sequence>
<dbReference type="AlphaFoldDB" id="A0AAE0XVD6"/>